<dbReference type="Proteomes" id="UP001205486">
    <property type="component" value="Unassembled WGS sequence"/>
</dbReference>
<accession>A0ACC6APG7</accession>
<evidence type="ECO:0000313" key="2">
    <source>
        <dbReference type="Proteomes" id="UP001205486"/>
    </source>
</evidence>
<reference evidence="1" key="1">
    <citation type="submission" date="2022-03" db="EMBL/GenBank/DDBJ databases">
        <title>Interactions between chemoautotrophic and heterotrophic bacteria.</title>
        <authorList>
            <person name="Santoro A."/>
        </authorList>
    </citation>
    <scope>NUCLEOTIDE SEQUENCE</scope>
    <source>
        <strain evidence="1">Nb-106</strain>
    </source>
</reference>
<organism evidence="1 2">
    <name type="scientific">Nitrobacter winogradskyi</name>
    <name type="common">Nitrobacter agilis</name>
    <dbReference type="NCBI Taxonomy" id="913"/>
    <lineage>
        <taxon>Bacteria</taxon>
        <taxon>Pseudomonadati</taxon>
        <taxon>Pseudomonadota</taxon>
        <taxon>Alphaproteobacteria</taxon>
        <taxon>Hyphomicrobiales</taxon>
        <taxon>Nitrobacteraceae</taxon>
        <taxon>Nitrobacter</taxon>
    </lineage>
</organism>
<sequence length="87" mass="9024">MEDALAFDAGVLLQGQKGLITGASSGIGEAIARRFRRWGAAVGVNYRSGADAARKVVEEIRATGAETIPLQACGERAGSAVYVPHLP</sequence>
<comment type="caution">
    <text evidence="1">The sequence shown here is derived from an EMBL/GenBank/DDBJ whole genome shotgun (WGS) entry which is preliminary data.</text>
</comment>
<protein>
    <submittedName>
        <fullName evidence="1">NAD(P)-dependent dehydrogenase (Short-subunit alcohol dehydrogenase family)</fullName>
    </submittedName>
</protein>
<name>A0ACC6APG7_NITWI</name>
<gene>
    <name evidence="1" type="ORF">J2S34_003849</name>
</gene>
<proteinExistence type="predicted"/>
<keyword evidence="2" id="KW-1185">Reference proteome</keyword>
<dbReference type="EMBL" id="JALJZS010000006">
    <property type="protein sequence ID" value="MCP2001363.1"/>
    <property type="molecule type" value="Genomic_DNA"/>
</dbReference>
<evidence type="ECO:0000313" key="1">
    <source>
        <dbReference type="EMBL" id="MCP2001363.1"/>
    </source>
</evidence>